<name>A0A397N5H5_ECTOL</name>
<sequence>MKRTVLGILLSLVSSLTVAAEYRWQYMLGGLIGNFTSPYYACAAAVSSTWFNGKKELVDVVFIDSSKRAAHCHVRLSRCSGNQCGEWYTPEPPYSIDGHSVAAIREGQACYVGRVLDSELGICVDLAAGLQAGGGDTSCKVSNTGPGVYAGNPINFSAANKYEKINLYQAPVGRLEFSLHYNSAKLAWSNSYSDHVTEHSLRTYATLANGRIIAFTGTSGTMVSKETADILQKNTEGWILSRETGERLYFDVYGQLKKITWPDDELTISRKNSPLTITITSRYGHSMTFIRGGTNGNLQSVSTPQGNFTFEYYADKITKINKAKDGLLTTLQLHYEHAHKGLLTGITDERGVRYVTWGYDEQRRPILSDSSTGGGATHIHYSDDGSVTVTNPLGKKTTYTFLTVISAGGGLDVGVKRVTSISGEPSPNCPSSNSSFTYDARGLLKTKTDNKGVLTSYTYNTRGLEASRTEASGTPQARVITTEWHPDFFLPIKVTEPDRITQYTYDSQGRLTGQSVNQR</sequence>
<accession>A0A397N5H5</accession>
<dbReference type="Pfam" id="PF05593">
    <property type="entry name" value="RHS_repeat"/>
    <property type="match status" value="1"/>
</dbReference>
<organism evidence="1 2">
    <name type="scientific">Ectopseudomonas oleovorans</name>
    <name type="common">Pseudomonas oleovorans</name>
    <dbReference type="NCBI Taxonomy" id="301"/>
    <lineage>
        <taxon>Bacteria</taxon>
        <taxon>Pseudomonadati</taxon>
        <taxon>Pseudomonadota</taxon>
        <taxon>Gammaproteobacteria</taxon>
        <taxon>Pseudomonadales</taxon>
        <taxon>Pseudomonadaceae</taxon>
        <taxon>Ectopseudomonas</taxon>
    </lineage>
</organism>
<dbReference type="RefSeq" id="WP_119692688.1">
    <property type="nucleotide sequence ID" value="NZ_QXDA01000003.1"/>
</dbReference>
<dbReference type="InterPro" id="IPR031325">
    <property type="entry name" value="RHS_repeat"/>
</dbReference>
<dbReference type="InterPro" id="IPR006530">
    <property type="entry name" value="YD"/>
</dbReference>
<dbReference type="Proteomes" id="UP000265836">
    <property type="component" value="Unassembled WGS sequence"/>
</dbReference>
<evidence type="ECO:0000313" key="1">
    <source>
        <dbReference type="EMBL" id="RIA31308.1"/>
    </source>
</evidence>
<reference evidence="1 2" key="1">
    <citation type="submission" date="2018-08" db="EMBL/GenBank/DDBJ databases">
        <title>Genome sequencing of rice bacterial endophytes.</title>
        <authorList>
            <person name="Venturi V."/>
        </authorList>
    </citation>
    <scope>NUCLEOTIDE SEQUENCE [LARGE SCALE GENOMIC DNA]</scope>
    <source>
        <strain evidence="1 2">E1205</strain>
    </source>
</reference>
<dbReference type="EMBL" id="QXDA01000003">
    <property type="protein sequence ID" value="RIA31308.1"/>
    <property type="molecule type" value="Genomic_DNA"/>
</dbReference>
<gene>
    <name evidence="1" type="ORF">DFO61_2024</name>
</gene>
<dbReference type="Gene3D" id="2.180.10.10">
    <property type="entry name" value="RHS repeat-associated core"/>
    <property type="match status" value="1"/>
</dbReference>
<protein>
    <submittedName>
        <fullName evidence="1">YD repeat-containing protein</fullName>
    </submittedName>
</protein>
<evidence type="ECO:0000313" key="2">
    <source>
        <dbReference type="Proteomes" id="UP000265836"/>
    </source>
</evidence>
<comment type="caution">
    <text evidence="1">The sequence shown here is derived from an EMBL/GenBank/DDBJ whole genome shotgun (WGS) entry which is preliminary data.</text>
</comment>
<dbReference type="AlphaFoldDB" id="A0A397N5H5"/>
<dbReference type="NCBIfam" id="TIGR01643">
    <property type="entry name" value="YD_repeat_2x"/>
    <property type="match status" value="1"/>
</dbReference>
<proteinExistence type="predicted"/>